<dbReference type="InterPro" id="IPR006860">
    <property type="entry name" value="FecR"/>
</dbReference>
<keyword evidence="1" id="KW-0812">Transmembrane</keyword>
<dbReference type="Gene3D" id="2.60.120.1440">
    <property type="match status" value="1"/>
</dbReference>
<keyword evidence="1" id="KW-0472">Membrane</keyword>
<evidence type="ECO:0000313" key="4">
    <source>
        <dbReference type="EMBL" id="GGC40231.1"/>
    </source>
</evidence>
<name>A0ABQ1MJV6_9SPHI</name>
<dbReference type="RefSeq" id="WP_188752798.1">
    <property type="nucleotide sequence ID" value="NZ_BMIK01000015.1"/>
</dbReference>
<dbReference type="Pfam" id="PF16344">
    <property type="entry name" value="FecR_C"/>
    <property type="match status" value="1"/>
</dbReference>
<evidence type="ECO:0000259" key="2">
    <source>
        <dbReference type="Pfam" id="PF04773"/>
    </source>
</evidence>
<proteinExistence type="predicted"/>
<organism evidence="4 5">
    <name type="scientific">Parapedobacter defluvii</name>
    <dbReference type="NCBI Taxonomy" id="2045106"/>
    <lineage>
        <taxon>Bacteria</taxon>
        <taxon>Pseudomonadati</taxon>
        <taxon>Bacteroidota</taxon>
        <taxon>Sphingobacteriia</taxon>
        <taxon>Sphingobacteriales</taxon>
        <taxon>Sphingobacteriaceae</taxon>
        <taxon>Parapedobacter</taxon>
    </lineage>
</organism>
<accession>A0ABQ1MJV6</accession>
<evidence type="ECO:0000259" key="3">
    <source>
        <dbReference type="Pfam" id="PF16344"/>
    </source>
</evidence>
<evidence type="ECO:0000313" key="5">
    <source>
        <dbReference type="Proteomes" id="UP000597338"/>
    </source>
</evidence>
<dbReference type="InterPro" id="IPR032508">
    <property type="entry name" value="FecR_C"/>
</dbReference>
<gene>
    <name evidence="4" type="ORF">GCM10011386_35360</name>
</gene>
<feature type="transmembrane region" description="Helical" evidence="1">
    <location>
        <begin position="76"/>
        <end position="95"/>
    </location>
</feature>
<feature type="domain" description="Protein FecR C-terminal" evidence="3">
    <location>
        <begin position="317"/>
        <end position="378"/>
    </location>
</feature>
<reference evidence="5" key="1">
    <citation type="journal article" date="2019" name="Int. J. Syst. Evol. Microbiol.">
        <title>The Global Catalogue of Microorganisms (GCM) 10K type strain sequencing project: providing services to taxonomists for standard genome sequencing and annotation.</title>
        <authorList>
            <consortium name="The Broad Institute Genomics Platform"/>
            <consortium name="The Broad Institute Genome Sequencing Center for Infectious Disease"/>
            <person name="Wu L."/>
            <person name="Ma J."/>
        </authorList>
    </citation>
    <scope>NUCLEOTIDE SEQUENCE [LARGE SCALE GENOMIC DNA]</scope>
    <source>
        <strain evidence="5">CGMCC 1.15342</strain>
    </source>
</reference>
<dbReference type="Gene3D" id="3.55.50.30">
    <property type="match status" value="1"/>
</dbReference>
<protein>
    <recommendedName>
        <fullName evidence="6">FecR family protein</fullName>
    </recommendedName>
</protein>
<dbReference type="EMBL" id="BMIK01000015">
    <property type="protein sequence ID" value="GGC40231.1"/>
    <property type="molecule type" value="Genomic_DNA"/>
</dbReference>
<evidence type="ECO:0008006" key="6">
    <source>
        <dbReference type="Google" id="ProtNLM"/>
    </source>
</evidence>
<sequence length="392" mass="43667">MTKKDIQQLIDRYHQGLASPQEVAQIESWYLQHANESPAIDHPKDLMDRMNRGLPPILATPQLRQEHRPRFLRLQVRYAAAIAILALMFGTWFFLIRTEQPQERAIAAEAILPGGNRATLTLADGRTVELSKSQNGIIVGDEVTYYDGSPIIKTNKTLALQRDVLNSIRTPKGGTYQLTLPDGSNVWLNAASTLRYPSNFSGDERVVEISGEAYFSIVKDEQKPFKVISKGQEIKVLGTEFNLSSYPEEEIKTTLVSGKVRVTPSGVSAVEMQGSGSRKSDGSVVLSPGQQSVTRENISEVRDVETEPYTAWKDGFFYFDNMTPRAAIELIARWYDLEVVYEGIIPNQAIIFGVVDRKKPLSSVLKSLGKSGLAFEVRGADSVRRLFVTAEK</sequence>
<evidence type="ECO:0000256" key="1">
    <source>
        <dbReference type="SAM" id="Phobius"/>
    </source>
</evidence>
<feature type="domain" description="FecR protein" evidence="2">
    <location>
        <begin position="167"/>
        <end position="261"/>
    </location>
</feature>
<dbReference type="PANTHER" id="PTHR30273:SF2">
    <property type="entry name" value="PROTEIN FECR"/>
    <property type="match status" value="1"/>
</dbReference>
<dbReference type="Pfam" id="PF04773">
    <property type="entry name" value="FecR"/>
    <property type="match status" value="1"/>
</dbReference>
<dbReference type="Proteomes" id="UP000597338">
    <property type="component" value="Unassembled WGS sequence"/>
</dbReference>
<keyword evidence="1" id="KW-1133">Transmembrane helix</keyword>
<dbReference type="PANTHER" id="PTHR30273">
    <property type="entry name" value="PERIPLASMIC SIGNAL SENSOR AND SIGMA FACTOR ACTIVATOR FECR-RELATED"/>
    <property type="match status" value="1"/>
</dbReference>
<dbReference type="InterPro" id="IPR012373">
    <property type="entry name" value="Ferrdict_sens_TM"/>
</dbReference>
<keyword evidence="5" id="KW-1185">Reference proteome</keyword>
<comment type="caution">
    <text evidence="4">The sequence shown here is derived from an EMBL/GenBank/DDBJ whole genome shotgun (WGS) entry which is preliminary data.</text>
</comment>